<gene>
    <name evidence="4" type="ORF">HAPAU_14150</name>
</gene>
<dbReference type="PRINTS" id="PR01438">
    <property type="entry name" value="UNVRSLSTRESS"/>
</dbReference>
<dbReference type="EMBL" id="LTAZ01000004">
    <property type="protein sequence ID" value="KYH26318.1"/>
    <property type="molecule type" value="Genomic_DNA"/>
</dbReference>
<dbReference type="InterPro" id="IPR006016">
    <property type="entry name" value="UspA"/>
</dbReference>
<sequence>MCGMVDVTAMYETILVPTDGSPQSKEAADHAIEIARQFGSTVHALSVLDDRSTGRMSQSINELSHDAPERQEMERRREEAGAELTDEITGRAREVGLDAEGVVRSGDPAEVITDYAAEAGMDLIVMGARGRSAVGKFLLGDVAGKVARHATTPVMLVRPDE</sequence>
<comment type="caution">
    <text evidence="4">The sequence shown here is derived from an EMBL/GenBank/DDBJ whole genome shotgun (WGS) entry which is preliminary data.</text>
</comment>
<accession>A0A151AF57</accession>
<dbReference type="PATRIC" id="fig|1008153.3.peg.1427"/>
<feature type="domain" description="UspA" evidence="3">
    <location>
        <begin position="10"/>
        <end position="158"/>
    </location>
</feature>
<evidence type="ECO:0000259" key="3">
    <source>
        <dbReference type="Pfam" id="PF00582"/>
    </source>
</evidence>
<evidence type="ECO:0000313" key="4">
    <source>
        <dbReference type="EMBL" id="KYH26318.1"/>
    </source>
</evidence>
<comment type="similarity">
    <text evidence="1">Belongs to the universal stress protein A family.</text>
</comment>
<name>A0A151AF57_9EURY</name>
<dbReference type="PANTHER" id="PTHR46268">
    <property type="entry name" value="STRESS RESPONSE PROTEIN NHAX"/>
    <property type="match status" value="1"/>
</dbReference>
<dbReference type="Pfam" id="PF00582">
    <property type="entry name" value="Usp"/>
    <property type="match status" value="1"/>
</dbReference>
<feature type="region of interest" description="Disordered" evidence="2">
    <location>
        <begin position="53"/>
        <end position="83"/>
    </location>
</feature>
<dbReference type="InterPro" id="IPR014729">
    <property type="entry name" value="Rossmann-like_a/b/a_fold"/>
</dbReference>
<evidence type="ECO:0000256" key="2">
    <source>
        <dbReference type="SAM" id="MobiDB-lite"/>
    </source>
</evidence>
<dbReference type="CDD" id="cd00293">
    <property type="entry name" value="USP-like"/>
    <property type="match status" value="1"/>
</dbReference>
<keyword evidence="5" id="KW-1185">Reference proteome</keyword>
<dbReference type="SUPFAM" id="SSF52402">
    <property type="entry name" value="Adenine nucleotide alpha hydrolases-like"/>
    <property type="match status" value="1"/>
</dbReference>
<organism evidence="4 5">
    <name type="scientific">Halalkalicoccus paucihalophilus</name>
    <dbReference type="NCBI Taxonomy" id="1008153"/>
    <lineage>
        <taxon>Archaea</taxon>
        <taxon>Methanobacteriati</taxon>
        <taxon>Methanobacteriota</taxon>
        <taxon>Stenosarchaea group</taxon>
        <taxon>Halobacteria</taxon>
        <taxon>Halobacteriales</taxon>
        <taxon>Halococcaceae</taxon>
        <taxon>Halalkalicoccus</taxon>
    </lineage>
</organism>
<dbReference type="PANTHER" id="PTHR46268:SF6">
    <property type="entry name" value="UNIVERSAL STRESS PROTEIN UP12"/>
    <property type="match status" value="1"/>
</dbReference>
<reference evidence="4 5" key="1">
    <citation type="submission" date="2016-02" db="EMBL/GenBank/DDBJ databases">
        <title>Genome sequence of Halalkalicoccus paucihalophilus DSM 24557.</title>
        <authorList>
            <person name="Poehlein A."/>
            <person name="Daniel R."/>
        </authorList>
    </citation>
    <scope>NUCLEOTIDE SEQUENCE [LARGE SCALE GENOMIC DNA]</scope>
    <source>
        <strain evidence="4 5">DSM 24557</strain>
    </source>
</reference>
<dbReference type="Gene3D" id="3.40.50.620">
    <property type="entry name" value="HUPs"/>
    <property type="match status" value="1"/>
</dbReference>
<dbReference type="InterPro" id="IPR006015">
    <property type="entry name" value="Universal_stress_UspA"/>
</dbReference>
<evidence type="ECO:0000256" key="1">
    <source>
        <dbReference type="ARBA" id="ARBA00008791"/>
    </source>
</evidence>
<feature type="compositionally biased region" description="Basic and acidic residues" evidence="2">
    <location>
        <begin position="63"/>
        <end position="80"/>
    </location>
</feature>
<evidence type="ECO:0000313" key="5">
    <source>
        <dbReference type="Proteomes" id="UP000075321"/>
    </source>
</evidence>
<dbReference type="AlphaFoldDB" id="A0A151AF57"/>
<dbReference type="Proteomes" id="UP000075321">
    <property type="component" value="Unassembled WGS sequence"/>
</dbReference>
<protein>
    <submittedName>
        <fullName evidence="4">Universal stress protein</fullName>
    </submittedName>
</protein>
<proteinExistence type="inferred from homology"/>